<keyword evidence="2" id="KW-0732">Signal</keyword>
<evidence type="ECO:0000256" key="2">
    <source>
        <dbReference type="SAM" id="SignalP"/>
    </source>
</evidence>
<accession>A0A6U4YEN9</accession>
<evidence type="ECO:0000313" key="3">
    <source>
        <dbReference type="EMBL" id="CAD8968047.1"/>
    </source>
</evidence>
<protein>
    <recommendedName>
        <fullName evidence="4">Thioredoxin domain-containing protein</fullName>
    </recommendedName>
</protein>
<dbReference type="SUPFAM" id="SSF52833">
    <property type="entry name" value="Thioredoxin-like"/>
    <property type="match status" value="1"/>
</dbReference>
<feature type="region of interest" description="Disordered" evidence="1">
    <location>
        <begin position="189"/>
        <end position="209"/>
    </location>
</feature>
<dbReference type="EMBL" id="HBFX01031571">
    <property type="protein sequence ID" value="CAD8968047.1"/>
    <property type="molecule type" value="Transcribed_RNA"/>
</dbReference>
<dbReference type="PANTHER" id="PTHR34573:SF1">
    <property type="entry name" value="VITAMIN K EPOXIDE REDUCTASE DOMAIN-CONTAINING PROTEIN"/>
    <property type="match status" value="1"/>
</dbReference>
<evidence type="ECO:0008006" key="4">
    <source>
        <dbReference type="Google" id="ProtNLM"/>
    </source>
</evidence>
<name>A0A6U4YEN9_HEMAN</name>
<proteinExistence type="predicted"/>
<reference evidence="3" key="1">
    <citation type="submission" date="2021-01" db="EMBL/GenBank/DDBJ databases">
        <authorList>
            <person name="Corre E."/>
            <person name="Pelletier E."/>
            <person name="Niang G."/>
            <person name="Scheremetjew M."/>
            <person name="Finn R."/>
            <person name="Kale V."/>
            <person name="Holt S."/>
            <person name="Cochrane G."/>
            <person name="Meng A."/>
            <person name="Brown T."/>
            <person name="Cohen L."/>
        </authorList>
    </citation>
    <scope>NUCLEOTIDE SEQUENCE</scope>
    <source>
        <strain evidence="3">CCMP644</strain>
    </source>
</reference>
<feature type="compositionally biased region" description="Low complexity" evidence="1">
    <location>
        <begin position="48"/>
        <end position="57"/>
    </location>
</feature>
<organism evidence="3">
    <name type="scientific">Hemiselmis andersenii</name>
    <name type="common">Cryptophyte alga</name>
    <dbReference type="NCBI Taxonomy" id="464988"/>
    <lineage>
        <taxon>Eukaryota</taxon>
        <taxon>Cryptophyceae</taxon>
        <taxon>Cryptomonadales</taxon>
        <taxon>Hemiselmidaceae</taxon>
        <taxon>Hemiselmis</taxon>
    </lineage>
</organism>
<dbReference type="InterPro" id="IPR036249">
    <property type="entry name" value="Thioredoxin-like_sf"/>
</dbReference>
<dbReference type="AlphaFoldDB" id="A0A6U4YEN9"/>
<feature type="region of interest" description="Disordered" evidence="1">
    <location>
        <begin position="48"/>
        <end position="74"/>
    </location>
</feature>
<feature type="chain" id="PRO_5030160459" description="Thioredoxin domain-containing protein" evidence="2">
    <location>
        <begin position="17"/>
        <end position="342"/>
    </location>
</feature>
<feature type="signal peptide" evidence="2">
    <location>
        <begin position="1"/>
        <end position="16"/>
    </location>
</feature>
<evidence type="ECO:0000256" key="1">
    <source>
        <dbReference type="SAM" id="MobiDB-lite"/>
    </source>
</evidence>
<gene>
    <name evidence="3" type="ORF">HAND00432_LOCUS19041</name>
</gene>
<dbReference type="Gene3D" id="3.40.30.10">
    <property type="entry name" value="Glutaredoxin"/>
    <property type="match status" value="1"/>
</dbReference>
<sequence length="342" mass="36968">MRSTLLCLAIAGTAVAFGPTAPLPSSLPSSSLQPALRGAACPPPALVSSVRSGSSLRMQHGEDKEGEEGSSPARLDRRGFAAGIASAAVLLSSAKAEALQWSTVESIMADPSQLAMGLDPAKVTELRNAWKRNNLGVKAANAAQYTVEFDEFVKKVQEAGKAKIDGEVVENPTDEQLLKAWKVEEKRRADKRAAEGKEPLTRPTRVAKEGSKKANDFETKYYPPVVTNASTPETLALGAYLKEIGATMYGAYWCSHCYDQKMALGYEATDKYLDYVECDKKGANGKREFCKERKVKGFPTWEVYGELYPGGLSIAALADLVGFDLETKKKSERGQIKPPPAL</sequence>
<dbReference type="PANTHER" id="PTHR34573">
    <property type="entry name" value="VKC DOMAIN-CONTAINING PROTEIN"/>
    <property type="match status" value="1"/>
</dbReference>